<comment type="caution">
    <text evidence="1">The sequence shown here is derived from an EMBL/GenBank/DDBJ whole genome shotgun (WGS) entry which is preliminary data.</text>
</comment>
<dbReference type="Proteomes" id="UP000712600">
    <property type="component" value="Unassembled WGS sequence"/>
</dbReference>
<sequence>MVMDIHNTVQRVWMGLDGQLGEGTTYEDTKLHTARVCLAFRTGSTAMSDAEHASTFDMSEFWNRL</sequence>
<evidence type="ECO:0000313" key="2">
    <source>
        <dbReference type="Proteomes" id="UP000712600"/>
    </source>
</evidence>
<gene>
    <name evidence="1" type="ORF">F2Q69_00052206</name>
</gene>
<dbReference type="EMBL" id="QGKX02002183">
    <property type="protein sequence ID" value="KAF3487997.1"/>
    <property type="molecule type" value="Genomic_DNA"/>
</dbReference>
<name>A0A8S9N3J8_BRACR</name>
<accession>A0A8S9N3J8</accession>
<evidence type="ECO:0000313" key="1">
    <source>
        <dbReference type="EMBL" id="KAF3487997.1"/>
    </source>
</evidence>
<proteinExistence type="predicted"/>
<reference evidence="1" key="1">
    <citation type="submission" date="2019-12" db="EMBL/GenBank/DDBJ databases">
        <title>Genome sequencing and annotation of Brassica cretica.</title>
        <authorList>
            <person name="Studholme D.J."/>
            <person name="Sarris P."/>
        </authorList>
    </citation>
    <scope>NUCLEOTIDE SEQUENCE</scope>
    <source>
        <strain evidence="1">PFS-109/04</strain>
        <tissue evidence="1">Leaf</tissue>
    </source>
</reference>
<protein>
    <submittedName>
        <fullName evidence="1">Uncharacterized protein</fullName>
    </submittedName>
</protein>
<dbReference type="AlphaFoldDB" id="A0A8S9N3J8"/>
<organism evidence="1 2">
    <name type="scientific">Brassica cretica</name>
    <name type="common">Mustard</name>
    <dbReference type="NCBI Taxonomy" id="69181"/>
    <lineage>
        <taxon>Eukaryota</taxon>
        <taxon>Viridiplantae</taxon>
        <taxon>Streptophyta</taxon>
        <taxon>Embryophyta</taxon>
        <taxon>Tracheophyta</taxon>
        <taxon>Spermatophyta</taxon>
        <taxon>Magnoliopsida</taxon>
        <taxon>eudicotyledons</taxon>
        <taxon>Gunneridae</taxon>
        <taxon>Pentapetalae</taxon>
        <taxon>rosids</taxon>
        <taxon>malvids</taxon>
        <taxon>Brassicales</taxon>
        <taxon>Brassicaceae</taxon>
        <taxon>Brassiceae</taxon>
        <taxon>Brassica</taxon>
    </lineage>
</organism>